<reference evidence="2" key="1">
    <citation type="submission" date="2020-11" db="EMBL/GenBank/DDBJ databases">
        <authorList>
            <person name="Tran Van P."/>
        </authorList>
    </citation>
    <scope>NUCLEOTIDE SEQUENCE</scope>
</reference>
<organism evidence="2">
    <name type="scientific">Cyprideis torosa</name>
    <dbReference type="NCBI Taxonomy" id="163714"/>
    <lineage>
        <taxon>Eukaryota</taxon>
        <taxon>Metazoa</taxon>
        <taxon>Ecdysozoa</taxon>
        <taxon>Arthropoda</taxon>
        <taxon>Crustacea</taxon>
        <taxon>Oligostraca</taxon>
        <taxon>Ostracoda</taxon>
        <taxon>Podocopa</taxon>
        <taxon>Podocopida</taxon>
        <taxon>Cytherocopina</taxon>
        <taxon>Cytheroidea</taxon>
        <taxon>Cytherideidae</taxon>
        <taxon>Cyprideis</taxon>
    </lineage>
</organism>
<proteinExistence type="predicted"/>
<dbReference type="AlphaFoldDB" id="A0A7R8WID9"/>
<evidence type="ECO:0000313" key="2">
    <source>
        <dbReference type="EMBL" id="CAD7229516.1"/>
    </source>
</evidence>
<feature type="non-terminal residue" evidence="2">
    <location>
        <position position="1"/>
    </location>
</feature>
<gene>
    <name evidence="2" type="ORF">CTOB1V02_LOCUS7385</name>
</gene>
<sequence length="278" mass="29768">ERLVQELSFLGRQDSVLNFTTYFRQEIYPAVLTTPGPPIVHLEDEFPTFSSLDHEAASGNLWEELDSNLELANVLEEDLNDLDAFNHELGLAHDELSAAQIYLLEGNVAEDDVEMMDGVRLCFSEEGALQPRQSLPQDDEPAGAVGGTSEVSGEALHCLDEGFVDLDSWPDLVSGGEEGASVSGSPTSYHSSGLGSPPALWFLEEENSDASASSLRQGEVKSPVVAPSVTEVKDTLERPVDPTPTSCPSGASSTATPPDEASLSTPLTELACVHPWRS</sequence>
<protein>
    <submittedName>
        <fullName evidence="2">Uncharacterized protein</fullName>
    </submittedName>
</protein>
<feature type="compositionally biased region" description="Basic and acidic residues" evidence="1">
    <location>
        <begin position="231"/>
        <end position="240"/>
    </location>
</feature>
<feature type="compositionally biased region" description="Polar residues" evidence="1">
    <location>
        <begin position="243"/>
        <end position="267"/>
    </location>
</feature>
<name>A0A7R8WID9_9CRUS</name>
<feature type="compositionally biased region" description="Low complexity" evidence="1">
    <location>
        <begin position="173"/>
        <end position="185"/>
    </location>
</feature>
<feature type="region of interest" description="Disordered" evidence="1">
    <location>
        <begin position="169"/>
        <end position="194"/>
    </location>
</feature>
<feature type="region of interest" description="Disordered" evidence="1">
    <location>
        <begin position="130"/>
        <end position="151"/>
    </location>
</feature>
<accession>A0A7R8WID9</accession>
<dbReference type="EMBL" id="OB662112">
    <property type="protein sequence ID" value="CAD7229516.1"/>
    <property type="molecule type" value="Genomic_DNA"/>
</dbReference>
<evidence type="ECO:0000256" key="1">
    <source>
        <dbReference type="SAM" id="MobiDB-lite"/>
    </source>
</evidence>
<feature type="region of interest" description="Disordered" evidence="1">
    <location>
        <begin position="212"/>
        <end position="268"/>
    </location>
</feature>